<accession>A0AAD6X0M5</accession>
<sequence>MGSHTPIVIFNFLAAGGFAMLLGTLLPAMLSANIHRRKTWFSMITSWIIYALSYLFILGHQFGPEPPRGLCVLQMIFIYASPPLTAISGLAFIIDVAFSRILTSRVVSLNSFRHISALPKHSSQAVSTTGMLNLSSLSLGHFSRQLLQRHYLLFRILTTSSEIQPTCTVTAGLMYNERPPSFSCQVAELIFLGKISNHFHHLCHWLERSVVSQSHNLDCNYPVPELGFISQAQHANDPKRTTPVLSDSHYAF</sequence>
<dbReference type="Proteomes" id="UP001218188">
    <property type="component" value="Unassembled WGS sequence"/>
</dbReference>
<dbReference type="EMBL" id="JARJCM010000091">
    <property type="protein sequence ID" value="KAJ7030456.1"/>
    <property type="molecule type" value="Genomic_DNA"/>
</dbReference>
<reference evidence="2" key="1">
    <citation type="submission" date="2023-03" db="EMBL/GenBank/DDBJ databases">
        <title>Massive genome expansion in bonnet fungi (Mycena s.s.) driven by repeated elements and novel gene families across ecological guilds.</title>
        <authorList>
            <consortium name="Lawrence Berkeley National Laboratory"/>
            <person name="Harder C.B."/>
            <person name="Miyauchi S."/>
            <person name="Viragh M."/>
            <person name="Kuo A."/>
            <person name="Thoen E."/>
            <person name="Andreopoulos B."/>
            <person name="Lu D."/>
            <person name="Skrede I."/>
            <person name="Drula E."/>
            <person name="Henrissat B."/>
            <person name="Morin E."/>
            <person name="Kohler A."/>
            <person name="Barry K."/>
            <person name="LaButti K."/>
            <person name="Morin E."/>
            <person name="Salamov A."/>
            <person name="Lipzen A."/>
            <person name="Mereny Z."/>
            <person name="Hegedus B."/>
            <person name="Baldrian P."/>
            <person name="Stursova M."/>
            <person name="Weitz H."/>
            <person name="Taylor A."/>
            <person name="Grigoriev I.V."/>
            <person name="Nagy L.G."/>
            <person name="Martin F."/>
            <person name="Kauserud H."/>
        </authorList>
    </citation>
    <scope>NUCLEOTIDE SEQUENCE</scope>
    <source>
        <strain evidence="2">CBHHK200</strain>
    </source>
</reference>
<evidence type="ECO:0000313" key="2">
    <source>
        <dbReference type="EMBL" id="KAJ7030456.1"/>
    </source>
</evidence>
<keyword evidence="3" id="KW-1185">Reference proteome</keyword>
<feature type="transmembrane region" description="Helical" evidence="1">
    <location>
        <begin position="40"/>
        <end position="57"/>
    </location>
</feature>
<keyword evidence="1" id="KW-1133">Transmembrane helix</keyword>
<evidence type="ECO:0000256" key="1">
    <source>
        <dbReference type="SAM" id="Phobius"/>
    </source>
</evidence>
<gene>
    <name evidence="2" type="ORF">C8F04DRAFT_1113728</name>
</gene>
<keyword evidence="1" id="KW-0472">Membrane</keyword>
<organism evidence="2 3">
    <name type="scientific">Mycena alexandri</name>
    <dbReference type="NCBI Taxonomy" id="1745969"/>
    <lineage>
        <taxon>Eukaryota</taxon>
        <taxon>Fungi</taxon>
        <taxon>Dikarya</taxon>
        <taxon>Basidiomycota</taxon>
        <taxon>Agaricomycotina</taxon>
        <taxon>Agaricomycetes</taxon>
        <taxon>Agaricomycetidae</taxon>
        <taxon>Agaricales</taxon>
        <taxon>Marasmiineae</taxon>
        <taxon>Mycenaceae</taxon>
        <taxon>Mycena</taxon>
    </lineage>
</organism>
<feature type="transmembrane region" description="Helical" evidence="1">
    <location>
        <begin position="6"/>
        <end position="28"/>
    </location>
</feature>
<name>A0AAD6X0M5_9AGAR</name>
<evidence type="ECO:0000313" key="3">
    <source>
        <dbReference type="Proteomes" id="UP001218188"/>
    </source>
</evidence>
<keyword evidence="1" id="KW-0812">Transmembrane</keyword>
<protein>
    <submittedName>
        <fullName evidence="2">Uncharacterized protein</fullName>
    </submittedName>
</protein>
<feature type="transmembrane region" description="Helical" evidence="1">
    <location>
        <begin position="77"/>
        <end position="98"/>
    </location>
</feature>
<comment type="caution">
    <text evidence="2">The sequence shown here is derived from an EMBL/GenBank/DDBJ whole genome shotgun (WGS) entry which is preliminary data.</text>
</comment>
<dbReference type="AlphaFoldDB" id="A0AAD6X0M5"/>
<proteinExistence type="predicted"/>